<evidence type="ECO:0000259" key="8">
    <source>
        <dbReference type="PROSITE" id="PS51366"/>
    </source>
</evidence>
<feature type="compositionally biased region" description="Basic residues" evidence="7">
    <location>
        <begin position="216"/>
        <end position="228"/>
    </location>
</feature>
<dbReference type="Proteomes" id="UP001652621">
    <property type="component" value="Unplaced"/>
</dbReference>
<feature type="compositionally biased region" description="Basic and acidic residues" evidence="7">
    <location>
        <begin position="85"/>
        <end position="97"/>
    </location>
</feature>
<feature type="compositionally biased region" description="Basic and acidic residues" evidence="7">
    <location>
        <begin position="872"/>
        <end position="885"/>
    </location>
</feature>
<dbReference type="Pfam" id="PF02847">
    <property type="entry name" value="MA3"/>
    <property type="match status" value="1"/>
</dbReference>
<comment type="similarity">
    <text evidence="2">Belongs to the CWC22 family.</text>
</comment>
<keyword evidence="4" id="KW-0507">mRNA processing</keyword>
<evidence type="ECO:0000256" key="5">
    <source>
        <dbReference type="ARBA" id="ARBA00023187"/>
    </source>
</evidence>
<dbReference type="PANTHER" id="PTHR18034">
    <property type="entry name" value="CELL CYCLE CONTROL PROTEIN CWF22-RELATED"/>
    <property type="match status" value="1"/>
</dbReference>
<feature type="compositionally biased region" description="Polar residues" evidence="7">
    <location>
        <begin position="145"/>
        <end position="161"/>
    </location>
</feature>
<evidence type="ECO:0000256" key="4">
    <source>
        <dbReference type="ARBA" id="ARBA00022664"/>
    </source>
</evidence>
<dbReference type="InterPro" id="IPR003891">
    <property type="entry name" value="Initiation_fac_eIF4g_MI"/>
</dbReference>
<dbReference type="GeneID" id="131802504"/>
<dbReference type="InterPro" id="IPR016024">
    <property type="entry name" value="ARM-type_fold"/>
</dbReference>
<dbReference type="RefSeq" id="XP_058978835.1">
    <property type="nucleotide sequence ID" value="XM_059122852.1"/>
</dbReference>
<evidence type="ECO:0000313" key="9">
    <source>
        <dbReference type="Proteomes" id="UP001652621"/>
    </source>
</evidence>
<dbReference type="SMART" id="SM00544">
    <property type="entry name" value="MA3"/>
    <property type="match status" value="1"/>
</dbReference>
<feature type="region of interest" description="Disordered" evidence="7">
    <location>
        <begin position="802"/>
        <end position="885"/>
    </location>
</feature>
<feature type="compositionally biased region" description="Basic and acidic residues" evidence="7">
    <location>
        <begin position="240"/>
        <end position="277"/>
    </location>
</feature>
<feature type="compositionally biased region" description="Basic residues" evidence="7">
    <location>
        <begin position="172"/>
        <end position="185"/>
    </location>
</feature>
<dbReference type="SMART" id="SM00543">
    <property type="entry name" value="MIF4G"/>
    <property type="match status" value="1"/>
</dbReference>
<feature type="compositionally biased region" description="Polar residues" evidence="7">
    <location>
        <begin position="98"/>
        <end position="107"/>
    </location>
</feature>
<evidence type="ECO:0000256" key="6">
    <source>
        <dbReference type="ARBA" id="ARBA00023242"/>
    </source>
</evidence>
<feature type="region of interest" description="Disordered" evidence="7">
    <location>
        <begin position="1"/>
        <end position="56"/>
    </location>
</feature>
<name>A0ABM3UZ90_MUSDO</name>
<dbReference type="PANTHER" id="PTHR18034:SF3">
    <property type="entry name" value="PRE-MRNA-SPLICING FACTOR CWC22 HOMOLOG"/>
    <property type="match status" value="1"/>
</dbReference>
<reference evidence="10" key="1">
    <citation type="submission" date="2025-08" db="UniProtKB">
        <authorList>
            <consortium name="RefSeq"/>
        </authorList>
    </citation>
    <scope>IDENTIFICATION</scope>
    <source>
        <strain evidence="10">Aabys</strain>
        <tissue evidence="10">Whole body</tissue>
    </source>
</reference>
<evidence type="ECO:0000256" key="1">
    <source>
        <dbReference type="ARBA" id="ARBA00004324"/>
    </source>
</evidence>
<organism evidence="9 10">
    <name type="scientific">Musca domestica</name>
    <name type="common">House fly</name>
    <dbReference type="NCBI Taxonomy" id="7370"/>
    <lineage>
        <taxon>Eukaryota</taxon>
        <taxon>Metazoa</taxon>
        <taxon>Ecdysozoa</taxon>
        <taxon>Arthropoda</taxon>
        <taxon>Hexapoda</taxon>
        <taxon>Insecta</taxon>
        <taxon>Pterygota</taxon>
        <taxon>Neoptera</taxon>
        <taxon>Endopterygota</taxon>
        <taxon>Diptera</taxon>
        <taxon>Brachycera</taxon>
        <taxon>Muscomorpha</taxon>
        <taxon>Muscoidea</taxon>
        <taxon>Muscidae</taxon>
        <taxon>Musca</taxon>
    </lineage>
</organism>
<keyword evidence="6" id="KW-0539">Nucleus</keyword>
<feature type="region of interest" description="Disordered" evidence="7">
    <location>
        <begin position="143"/>
        <end position="277"/>
    </location>
</feature>
<feature type="compositionally biased region" description="Low complexity" evidence="7">
    <location>
        <begin position="559"/>
        <end position="570"/>
    </location>
</feature>
<feature type="region of interest" description="Disordered" evidence="7">
    <location>
        <begin position="559"/>
        <end position="578"/>
    </location>
</feature>
<accession>A0ABM3UZ90</accession>
<feature type="compositionally biased region" description="Basic and acidic residues" evidence="7">
    <location>
        <begin position="188"/>
        <end position="207"/>
    </location>
</feature>
<feature type="compositionally biased region" description="Basic residues" evidence="7">
    <location>
        <begin position="831"/>
        <end position="871"/>
    </location>
</feature>
<feature type="domain" description="MI" evidence="8">
    <location>
        <begin position="603"/>
        <end position="719"/>
    </location>
</feature>
<sequence>MNATDDESRKPKNKPSSESSSSSDYMSGSTSGSSDGEVSSKTYFKNNKSKVLSERREVVLEVVRDLSYTICKEAEEKLVERFPREDGSNEMLPKEDSINTNHNYTTDSNEHPVELMTKTEECKNTEKTKKKSFVRALSKEKQLSAYRSRSGNTRLSYSGHISRTHSVEKSLSRYKKSVLRNRRTSFGHGRDSSTTKRSVSRDKDNRLRQRMGSSRSRTRSHSRFRRPEKKLPSRYPRRIRSQDRRHEGYRSMSSDYERLPLRRSEPIKRRDEDERRDELNLPPEKLRMMQAEITDKSSAAYQSIAREALEKYIHGYINKVNVDCVAVIARKLLKENIVRGRDVLCHSIIQAQAASPTFTHVYAATVAIINSKFPNIGELLLKRLVIQFKRAFGCNDKTICLSSSHFIAHLVNQRVAHEILALEILTLLIESPTDDNVEVAITFLKECGMKLTEVSSDRVGGIFELLKNILHQGKLDKRVQYMIEVLFQVRRDGFKDHQSIIESLELVEEYAQFTHLLLLEDVTYPKDILNEFKFDDQYETNEEKYKALSKNILGSHASDSDGSFGSGSNSETALSDCDKGKNEVNDKYTSGGIIDETKPNLIALRRTIYLTLNSRFDYEECAQKLMKMQLETCQENEFCQILLDCCAEQRTYAKFYGLLAHRFCKINKSYIEPFKEIFKDICQTTHCLDTNRLRNISKFFAHLLFTDAISWDVLDCIKLTEGDAITSRCIFIKIFFQELVEYMGLDHFNKKLKTEVLAGTLAGLFPKDNPRNIRFSINFFTSIGLGGITNELCQLLKIAPKSAPSSSSSSSLSSELSAPSDDDSSSDSENKKKHKGKNKKMTKKKNSSKKKEKTKKIVGKNKIAAKNKTIKRRTDKDNSSSKDNF</sequence>
<dbReference type="Gene3D" id="1.25.40.180">
    <property type="match status" value="1"/>
</dbReference>
<feature type="region of interest" description="Disordered" evidence="7">
    <location>
        <begin position="85"/>
        <end position="111"/>
    </location>
</feature>
<proteinExistence type="inferred from homology"/>
<keyword evidence="9" id="KW-1185">Reference proteome</keyword>
<keyword evidence="5" id="KW-0508">mRNA splicing</keyword>
<feature type="compositionally biased region" description="Low complexity" evidence="7">
    <location>
        <begin position="16"/>
        <end position="40"/>
    </location>
</feature>
<comment type="subcellular location">
    <subcellularLocation>
        <location evidence="1">Nucleus speckle</location>
    </subcellularLocation>
</comment>
<evidence type="ECO:0000256" key="7">
    <source>
        <dbReference type="SAM" id="MobiDB-lite"/>
    </source>
</evidence>
<dbReference type="InterPro" id="IPR003890">
    <property type="entry name" value="MIF4G-like_typ-3"/>
</dbReference>
<feature type="compositionally biased region" description="Polar residues" evidence="7">
    <location>
        <begin position="41"/>
        <end position="50"/>
    </location>
</feature>
<evidence type="ECO:0000256" key="2">
    <source>
        <dbReference type="ARBA" id="ARBA00006856"/>
    </source>
</evidence>
<comment type="subunit">
    <text evidence="3">Component of the spliceosome C complex.</text>
</comment>
<evidence type="ECO:0000313" key="10">
    <source>
        <dbReference type="RefSeq" id="XP_058978835.1"/>
    </source>
</evidence>
<feature type="compositionally biased region" description="Basic and acidic residues" evidence="7">
    <location>
        <begin position="1"/>
        <end position="10"/>
    </location>
</feature>
<gene>
    <name evidence="10" type="primary">LOC131802504</name>
</gene>
<dbReference type="SUPFAM" id="SSF48371">
    <property type="entry name" value="ARM repeat"/>
    <property type="match status" value="1"/>
</dbReference>
<evidence type="ECO:0000256" key="3">
    <source>
        <dbReference type="ARBA" id="ARBA00011635"/>
    </source>
</evidence>
<dbReference type="InterPro" id="IPR050781">
    <property type="entry name" value="CWC22_splicing_factor"/>
</dbReference>
<dbReference type="PROSITE" id="PS51366">
    <property type="entry name" value="MI"/>
    <property type="match status" value="1"/>
</dbReference>
<protein>
    <submittedName>
        <fullName evidence="10">Male determiner protein Mdmd(V)-like</fullName>
    </submittedName>
</protein>
<feature type="compositionally biased region" description="Low complexity" evidence="7">
    <location>
        <begin position="802"/>
        <end position="819"/>
    </location>
</feature>